<dbReference type="AlphaFoldDB" id="A0AAW1KHE9"/>
<sequence>MVVEAFIRSVMIVDTKVGEFLLNRDVENLTLEGAINLARNKSDWFTHFGRFKDTNKSNASANKNFRDTNFTIVTMHGTTYSRIAITPALASFKSNVNGFRWNVAKFSEKFQCLIGSTMLKLNAQIDYKNNMIHFPTAEILRGDRKEIKLKNIEIRQKYYEETGKRLRRKWKEVQHQGLEELWKSFKNILSETAKEICGTKSVDTTKKSSRWWNNKVRTKVKEKKNAWKKYIKTGKKEDKKTHNLKRNEAKQEVLHAKKCYWEDFGREIEKEYQTNKGKFWKTIKNINSGKMKKQIWIIEDSNNEIKTEAEEVLEVWRKFYEEKFMNNSGHSAYENNTGYDK</sequence>
<protein>
    <submittedName>
        <fullName evidence="1">Uncharacterized protein</fullName>
    </submittedName>
</protein>
<comment type="caution">
    <text evidence="1">The sequence shown here is derived from an EMBL/GenBank/DDBJ whole genome shotgun (WGS) entry which is preliminary data.</text>
</comment>
<evidence type="ECO:0000313" key="1">
    <source>
        <dbReference type="EMBL" id="KAK9717911.1"/>
    </source>
</evidence>
<gene>
    <name evidence="1" type="ORF">QE152_g23483</name>
</gene>
<reference evidence="1 2" key="1">
    <citation type="journal article" date="2024" name="BMC Genomics">
        <title>De novo assembly and annotation of Popillia japonica's genome with initial clues to its potential as an invasive pest.</title>
        <authorList>
            <person name="Cucini C."/>
            <person name="Boschi S."/>
            <person name="Funari R."/>
            <person name="Cardaioli E."/>
            <person name="Iannotti N."/>
            <person name="Marturano G."/>
            <person name="Paoli F."/>
            <person name="Bruttini M."/>
            <person name="Carapelli A."/>
            <person name="Frati F."/>
            <person name="Nardi F."/>
        </authorList>
    </citation>
    <scope>NUCLEOTIDE SEQUENCE [LARGE SCALE GENOMIC DNA]</scope>
    <source>
        <strain evidence="1">DMR45628</strain>
    </source>
</reference>
<proteinExistence type="predicted"/>
<accession>A0AAW1KHE9</accession>
<keyword evidence="2" id="KW-1185">Reference proteome</keyword>
<dbReference type="EMBL" id="JASPKY010000235">
    <property type="protein sequence ID" value="KAK9717911.1"/>
    <property type="molecule type" value="Genomic_DNA"/>
</dbReference>
<name>A0AAW1KHE9_POPJA</name>
<evidence type="ECO:0000313" key="2">
    <source>
        <dbReference type="Proteomes" id="UP001458880"/>
    </source>
</evidence>
<organism evidence="1 2">
    <name type="scientific">Popillia japonica</name>
    <name type="common">Japanese beetle</name>
    <dbReference type="NCBI Taxonomy" id="7064"/>
    <lineage>
        <taxon>Eukaryota</taxon>
        <taxon>Metazoa</taxon>
        <taxon>Ecdysozoa</taxon>
        <taxon>Arthropoda</taxon>
        <taxon>Hexapoda</taxon>
        <taxon>Insecta</taxon>
        <taxon>Pterygota</taxon>
        <taxon>Neoptera</taxon>
        <taxon>Endopterygota</taxon>
        <taxon>Coleoptera</taxon>
        <taxon>Polyphaga</taxon>
        <taxon>Scarabaeiformia</taxon>
        <taxon>Scarabaeidae</taxon>
        <taxon>Rutelinae</taxon>
        <taxon>Popillia</taxon>
    </lineage>
</organism>
<dbReference type="Proteomes" id="UP001458880">
    <property type="component" value="Unassembled WGS sequence"/>
</dbReference>